<dbReference type="SUPFAM" id="SSF53335">
    <property type="entry name" value="S-adenosyl-L-methionine-dependent methyltransferases"/>
    <property type="match status" value="1"/>
</dbReference>
<dbReference type="Proteomes" id="UP000249696">
    <property type="component" value="Unassembled WGS sequence"/>
</dbReference>
<dbReference type="InterPro" id="IPR029063">
    <property type="entry name" value="SAM-dependent_MTases_sf"/>
</dbReference>
<evidence type="ECO:0000256" key="1">
    <source>
        <dbReference type="ARBA" id="ARBA00022679"/>
    </source>
</evidence>
<dbReference type="RefSeq" id="WP_111622774.1">
    <property type="nucleotide sequence ID" value="NZ_QLLN01000002.1"/>
</dbReference>
<sequence length="277" mass="31312">MKLYLETKDYTLTGESFKLLHDPVLDMLITEPQPDNLGRYYESEDYISHTDAKKSLVDKMYHTVKGYNLKSKLSLINSYAGTDKTILDVGAGTGDFLALAKKCGWEASGVEPNELARLKAKEKGVELLEDMNSLPAGQKFDVITLWHVLEHLPNLDEQISKLVGLLSDSGTLIVAVPNFKSYDAAYYKQFWAAYDVPRHLWHFSQKSVEGIFAKHGMKLVRTKPMFFDAFYVSLLSEKYKNGKQKFLSAFGIGLMSNIRALGTKEFSSLIYVLKRAQ</sequence>
<keyword evidence="1 2" id="KW-0808">Transferase</keyword>
<dbReference type="Pfam" id="PF13489">
    <property type="entry name" value="Methyltransf_23"/>
    <property type="match status" value="1"/>
</dbReference>
<comment type="caution">
    <text evidence="2">The sequence shown here is derived from an EMBL/GenBank/DDBJ whole genome shotgun (WGS) entry which is preliminary data.</text>
</comment>
<dbReference type="OrthoDB" id="2370471at2"/>
<keyword evidence="2" id="KW-0489">Methyltransferase</keyword>
<dbReference type="CDD" id="cd02440">
    <property type="entry name" value="AdoMet_MTases"/>
    <property type="match status" value="1"/>
</dbReference>
<dbReference type="AlphaFoldDB" id="A0A327RAY9"/>
<proteinExistence type="predicted"/>
<dbReference type="EMBL" id="QLLN01000002">
    <property type="protein sequence ID" value="RAJ14140.1"/>
    <property type="molecule type" value="Genomic_DNA"/>
</dbReference>
<dbReference type="GO" id="GO:0008168">
    <property type="term" value="F:methyltransferase activity"/>
    <property type="evidence" value="ECO:0007669"/>
    <property type="project" value="UniProtKB-KW"/>
</dbReference>
<protein>
    <submittedName>
        <fullName evidence="2">Methyltransferase family protein</fullName>
    </submittedName>
</protein>
<gene>
    <name evidence="2" type="ORF">LV92_01259</name>
</gene>
<reference evidence="2 3" key="1">
    <citation type="submission" date="2018-06" db="EMBL/GenBank/DDBJ databases">
        <title>Genomic Encyclopedia of Archaeal and Bacterial Type Strains, Phase II (KMG-II): from individual species to whole genera.</title>
        <authorList>
            <person name="Goeker M."/>
        </authorList>
    </citation>
    <scope>NUCLEOTIDE SEQUENCE [LARGE SCALE GENOMIC DNA]</scope>
    <source>
        <strain evidence="2 3">DSM 23522</strain>
    </source>
</reference>
<evidence type="ECO:0000313" key="2">
    <source>
        <dbReference type="EMBL" id="RAJ14140.1"/>
    </source>
</evidence>
<dbReference type="Gene3D" id="3.40.50.150">
    <property type="entry name" value="Vaccinia Virus protein VP39"/>
    <property type="match status" value="1"/>
</dbReference>
<keyword evidence="3" id="KW-1185">Reference proteome</keyword>
<dbReference type="PANTHER" id="PTHR43861">
    <property type="entry name" value="TRANS-ACONITATE 2-METHYLTRANSFERASE-RELATED"/>
    <property type="match status" value="1"/>
</dbReference>
<dbReference type="GO" id="GO:0032259">
    <property type="term" value="P:methylation"/>
    <property type="evidence" value="ECO:0007669"/>
    <property type="project" value="UniProtKB-KW"/>
</dbReference>
<organism evidence="2 3">
    <name type="scientific">Arenibacter echinorum</name>
    <dbReference type="NCBI Taxonomy" id="440515"/>
    <lineage>
        <taxon>Bacteria</taxon>
        <taxon>Pseudomonadati</taxon>
        <taxon>Bacteroidota</taxon>
        <taxon>Flavobacteriia</taxon>
        <taxon>Flavobacteriales</taxon>
        <taxon>Flavobacteriaceae</taxon>
        <taxon>Arenibacter</taxon>
    </lineage>
</organism>
<accession>A0A327RAY9</accession>
<dbReference type="PANTHER" id="PTHR43861:SF3">
    <property type="entry name" value="PUTATIVE (AFU_ORTHOLOGUE AFUA_2G14390)-RELATED"/>
    <property type="match status" value="1"/>
</dbReference>
<name>A0A327RAY9_9FLAO</name>
<evidence type="ECO:0000313" key="3">
    <source>
        <dbReference type="Proteomes" id="UP000249696"/>
    </source>
</evidence>